<feature type="chain" id="PRO_5022702589" evidence="2">
    <location>
        <begin position="37"/>
        <end position="1138"/>
    </location>
</feature>
<dbReference type="SUPFAM" id="SSF50952">
    <property type="entry name" value="Soluble quinoprotein glucose dehydrogenase"/>
    <property type="match status" value="1"/>
</dbReference>
<dbReference type="InterPro" id="IPR006584">
    <property type="entry name" value="Cellulose-bd_IV"/>
</dbReference>
<dbReference type="Gene3D" id="2.120.10.30">
    <property type="entry name" value="TolB, C-terminal domain"/>
    <property type="match status" value="1"/>
</dbReference>
<dbReference type="InterPro" id="IPR007110">
    <property type="entry name" value="Ig-like_dom"/>
</dbReference>
<dbReference type="AlphaFoldDB" id="A0A5B2VKY3"/>
<dbReference type="PROSITE" id="PS51175">
    <property type="entry name" value="CBM6"/>
    <property type="match status" value="2"/>
</dbReference>
<feature type="signal peptide" evidence="2">
    <location>
        <begin position="1"/>
        <end position="36"/>
    </location>
</feature>
<dbReference type="CDD" id="cd04080">
    <property type="entry name" value="CBM6_cellulase-like"/>
    <property type="match status" value="2"/>
</dbReference>
<reference evidence="5 6" key="2">
    <citation type="submission" date="2019-09" db="EMBL/GenBank/DDBJ databases">
        <authorList>
            <person name="Jin C."/>
        </authorList>
    </citation>
    <scope>NUCLEOTIDE SEQUENCE [LARGE SCALE GENOMIC DNA]</scope>
    <source>
        <strain evidence="5 6">BN140078</strain>
    </source>
</reference>
<proteinExistence type="predicted"/>
<dbReference type="NCBIfam" id="TIGR04183">
    <property type="entry name" value="Por_Secre_tail"/>
    <property type="match status" value="1"/>
</dbReference>
<evidence type="ECO:0000259" key="3">
    <source>
        <dbReference type="PROSITE" id="PS50835"/>
    </source>
</evidence>
<dbReference type="InterPro" id="IPR036179">
    <property type="entry name" value="Ig-like_dom_sf"/>
</dbReference>
<feature type="domain" description="Ig-like" evidence="3">
    <location>
        <begin position="394"/>
        <end position="474"/>
    </location>
</feature>
<dbReference type="Gene3D" id="2.60.40.10">
    <property type="entry name" value="Immunoglobulins"/>
    <property type="match status" value="2"/>
</dbReference>
<dbReference type="InterPro" id="IPR005084">
    <property type="entry name" value="CBM6"/>
</dbReference>
<gene>
    <name evidence="5" type="ORF">F0L74_22315</name>
</gene>
<dbReference type="PROSITE" id="PS50835">
    <property type="entry name" value="IG_LIKE"/>
    <property type="match status" value="1"/>
</dbReference>
<dbReference type="Pfam" id="PF18962">
    <property type="entry name" value="Por_Secre_tail"/>
    <property type="match status" value="1"/>
</dbReference>
<comment type="caution">
    <text evidence="5">The sequence shown here is derived from an EMBL/GenBank/DDBJ whole genome shotgun (WGS) entry which is preliminary data.</text>
</comment>
<dbReference type="PANTHER" id="PTHR19328:SF13">
    <property type="entry name" value="HIPL1 PROTEIN"/>
    <property type="match status" value="1"/>
</dbReference>
<dbReference type="Pfam" id="PF13927">
    <property type="entry name" value="Ig_3"/>
    <property type="match status" value="1"/>
</dbReference>
<dbReference type="Proteomes" id="UP000324611">
    <property type="component" value="Unassembled WGS sequence"/>
</dbReference>
<dbReference type="Pfam" id="PF03422">
    <property type="entry name" value="CBM_6"/>
    <property type="match status" value="2"/>
</dbReference>
<sequence>MKKNLLKFNRLLSANMLRLSAALIMLLTGATCEVYAQLPEGFTAKKLTDNTIQEGVEMAHAPDGRIFVAQRNGIVKVLQPNGILSTVHTVQTTTNSEQGLLGITLHPQFATNGKIYIFYTNPQSTVHYLDTFVVNTANQVLRSGRVMEFDPIINGAHNGGALLFKQGLLYVAIGESNEPTQAPLLNTYRGKILRLTEDGLPAPGNPYYDVQNATRQQRSIWAIGMRNPWKMALDPKSGKIFVVNVGGGWEEINDVTTPDASKNYNYGWDGAGRSGREQLANTIFPVFAYPHPPDPNLDKWGCAITSGVFFNPPVTNWPEKYRNRFYFTDWCENWMRSVDATNPGPDSTNWTQFASDGFHSILGTSVGIDGNLYYIDYTGNGAIYRIEFDSDALPNIVNQPANDTVFEQDAVSFSITASGAIPMTFQWQKNNVNIAGATAATYSIAQAARADSGLYRCIVTNVNGKDTSENARLVVKPFNARPVPHILTPASSLTWNVGTVVAFSGNATDQEDGTLPASAYHWEVQFFHKDNPTSEHHHPGPDIAQGVKSGTFVASNIGETSPNVWLRILLTVTDSNGRTGIDSVDIQPNKVNLTAVSNVAGIQLVLSAQATTPVTKTFVVNTPINLQADPLSQVLRDSVFVFDSWADGGDAKRVVTVPAVNTTYTANYKLSSSLQNPYFGAPASVPGKIEAENYDRGGEGIAYHDLSTNNQGNQYRLTEGVDLEGTGDGGSQNYNIAYVSTGEWVEYTINVTQTSSYIFTARIATPNTGRTFHIDIDGQTIGNPINVPNTGGFQAWQDVSIVTPVLTTGQKVLRVTMDGADVNFNYFNFAVSDGSGIPPTVSLTGPANNATFFAQSDIELDATAADANGTVRKVEFFHDGVKLGEDTTSPYEFTWIGVAQGNYVLTAKATDSEGLVATSSPVNITVNAVPGPKNIPGRIEAEDFSSASDVGKEGTADAGGGQDVGWIGTGDWMDYDVIVSAAGTYNVDLRIACNAAAGSQLQLQAGGATLATVNLASTNGWQNWVTVNTTVNLAAGHQTLRVFASGPDWNFNWMEFTSASLKMPQANAFSVYPNPTSATLKIKGVQKDGLFNVTNVASGQVTQMRSTNATLNVSKLPAGTYIIKSPTDSKVTQRFIKL</sequence>
<dbReference type="InterPro" id="IPR026444">
    <property type="entry name" value="Secre_tail"/>
</dbReference>
<dbReference type="RefSeq" id="WP_149840131.1">
    <property type="nucleotide sequence ID" value="NZ_VUOC01000004.1"/>
</dbReference>
<dbReference type="InterPro" id="IPR008979">
    <property type="entry name" value="Galactose-bd-like_sf"/>
</dbReference>
<evidence type="ECO:0000313" key="6">
    <source>
        <dbReference type="Proteomes" id="UP000324611"/>
    </source>
</evidence>
<feature type="domain" description="CBM6" evidence="4">
    <location>
        <begin position="687"/>
        <end position="830"/>
    </location>
</feature>
<dbReference type="GO" id="GO:0030246">
    <property type="term" value="F:carbohydrate binding"/>
    <property type="evidence" value="ECO:0007669"/>
    <property type="project" value="InterPro"/>
</dbReference>
<dbReference type="InterPro" id="IPR012938">
    <property type="entry name" value="Glc/Sorbosone_DH"/>
</dbReference>
<reference evidence="5 6" key="1">
    <citation type="submission" date="2019-09" db="EMBL/GenBank/DDBJ databases">
        <title>Chitinophaga ginsengihumi sp. nov., isolated from soil of ginseng rhizosphere.</title>
        <authorList>
            <person name="Lee J."/>
        </authorList>
    </citation>
    <scope>NUCLEOTIDE SEQUENCE [LARGE SCALE GENOMIC DNA]</scope>
    <source>
        <strain evidence="5 6">BN140078</strain>
    </source>
</reference>
<dbReference type="PANTHER" id="PTHR19328">
    <property type="entry name" value="HEDGEHOG-INTERACTING PROTEIN"/>
    <property type="match status" value="1"/>
</dbReference>
<dbReference type="Gene3D" id="2.60.120.260">
    <property type="entry name" value="Galactose-binding domain-like"/>
    <property type="match status" value="2"/>
</dbReference>
<dbReference type="InterPro" id="IPR011042">
    <property type="entry name" value="6-blade_b-propeller_TolB-like"/>
</dbReference>
<keyword evidence="6" id="KW-1185">Reference proteome</keyword>
<evidence type="ECO:0000313" key="5">
    <source>
        <dbReference type="EMBL" id="KAA2238952.1"/>
    </source>
</evidence>
<evidence type="ECO:0000256" key="2">
    <source>
        <dbReference type="SAM" id="SignalP"/>
    </source>
</evidence>
<evidence type="ECO:0000256" key="1">
    <source>
        <dbReference type="ARBA" id="ARBA00022729"/>
    </source>
</evidence>
<dbReference type="InterPro" id="IPR013783">
    <property type="entry name" value="Ig-like_fold"/>
</dbReference>
<dbReference type="EMBL" id="VUOC01000004">
    <property type="protein sequence ID" value="KAA2238952.1"/>
    <property type="molecule type" value="Genomic_DNA"/>
</dbReference>
<protein>
    <submittedName>
        <fullName evidence="5">Carbohydrate-binding protein</fullName>
    </submittedName>
</protein>
<dbReference type="InterPro" id="IPR011041">
    <property type="entry name" value="Quinoprot_gluc/sorb_DH_b-prop"/>
</dbReference>
<accession>A0A5B2VKY3</accession>
<feature type="domain" description="CBM6" evidence="4">
    <location>
        <begin position="937"/>
        <end position="1057"/>
    </location>
</feature>
<dbReference type="InterPro" id="IPR003599">
    <property type="entry name" value="Ig_sub"/>
</dbReference>
<dbReference type="Pfam" id="PF17957">
    <property type="entry name" value="Big_7"/>
    <property type="match status" value="1"/>
</dbReference>
<dbReference type="Pfam" id="PF07995">
    <property type="entry name" value="GSDH"/>
    <property type="match status" value="1"/>
</dbReference>
<dbReference type="SUPFAM" id="SSF49785">
    <property type="entry name" value="Galactose-binding domain-like"/>
    <property type="match status" value="2"/>
</dbReference>
<evidence type="ECO:0000259" key="4">
    <source>
        <dbReference type="PROSITE" id="PS51175"/>
    </source>
</evidence>
<keyword evidence="1 2" id="KW-0732">Signal</keyword>
<organism evidence="5 6">
    <name type="scientific">Chitinophaga agrisoli</name>
    <dbReference type="NCBI Taxonomy" id="2607653"/>
    <lineage>
        <taxon>Bacteria</taxon>
        <taxon>Pseudomonadati</taxon>
        <taxon>Bacteroidota</taxon>
        <taxon>Chitinophagia</taxon>
        <taxon>Chitinophagales</taxon>
        <taxon>Chitinophagaceae</taxon>
        <taxon>Chitinophaga</taxon>
    </lineage>
</organism>
<dbReference type="SMART" id="SM00606">
    <property type="entry name" value="CBD_IV"/>
    <property type="match status" value="2"/>
</dbReference>
<dbReference type="SUPFAM" id="SSF48726">
    <property type="entry name" value="Immunoglobulin"/>
    <property type="match status" value="1"/>
</dbReference>
<dbReference type="SMART" id="SM00409">
    <property type="entry name" value="IG"/>
    <property type="match status" value="1"/>
</dbReference>
<name>A0A5B2VKY3_9BACT</name>